<gene>
    <name evidence="10" type="ORF">QR680_007568</name>
</gene>
<feature type="region of interest" description="Disordered" evidence="7">
    <location>
        <begin position="1"/>
        <end position="381"/>
    </location>
</feature>
<dbReference type="GO" id="GO:0003676">
    <property type="term" value="F:nucleic acid binding"/>
    <property type="evidence" value="ECO:0007669"/>
    <property type="project" value="InterPro"/>
</dbReference>
<name>A0AA39IFR5_9BILA</name>
<organism evidence="10 11">
    <name type="scientific">Steinernema hermaphroditum</name>
    <dbReference type="NCBI Taxonomy" id="289476"/>
    <lineage>
        <taxon>Eukaryota</taxon>
        <taxon>Metazoa</taxon>
        <taxon>Ecdysozoa</taxon>
        <taxon>Nematoda</taxon>
        <taxon>Chromadorea</taxon>
        <taxon>Rhabditida</taxon>
        <taxon>Tylenchina</taxon>
        <taxon>Panagrolaimomorpha</taxon>
        <taxon>Strongyloidoidea</taxon>
        <taxon>Steinernematidae</taxon>
        <taxon>Steinernema</taxon>
    </lineage>
</organism>
<keyword evidence="3" id="KW-0378">Hydrolase</keyword>
<reference evidence="10" key="1">
    <citation type="submission" date="2023-06" db="EMBL/GenBank/DDBJ databases">
        <title>Genomic analysis of the entomopathogenic nematode Steinernema hermaphroditum.</title>
        <authorList>
            <person name="Schwarz E.M."/>
            <person name="Heppert J.K."/>
            <person name="Baniya A."/>
            <person name="Schwartz H.T."/>
            <person name="Tan C.-H."/>
            <person name="Antoshechkin I."/>
            <person name="Sternberg P.W."/>
            <person name="Goodrich-Blair H."/>
            <person name="Dillman A.R."/>
        </authorList>
    </citation>
    <scope>NUCLEOTIDE SEQUENCE</scope>
    <source>
        <strain evidence="10">PS9179</strain>
        <tissue evidence="10">Whole animal</tissue>
    </source>
</reference>
<feature type="compositionally biased region" description="Gly residues" evidence="7">
    <location>
        <begin position="34"/>
        <end position="55"/>
    </location>
</feature>
<sequence>MSAGFGGGRGGGFGGRGGFGSGNNDENADTGSSFGRGGGRGGFGGGRGGGFGGGADNTQSDSGFGTRGGRGGGFGGRGGFGASNNDENADTGSSFGRGGGRGGFGGGRGGGFGGGADNTQGDNGFGSRGGRGGGFGGRGGFGAGNNEESADTGSSFSRGVGRGGGVGGGRGGGFGGGADNTQSDSGFGTRGGRGGGFGGRGGFGAGSNEESADTGSSFGRGGGRGGFGGGRGGGFGGGADNTQGDSGFGTRGGRGGGFGGRGGFGAGNNDEGTDTGSSFGRGGGRGGGFGGGRGGGFGGGADNTQGDSGFGTRGGRGGGFGGRGGFGAGNSEEGVDAGSSFGHGGGRGGGFGGTRGGAENNEGGPGFGEGGEMNTNPPPSTYIPTIKEVDELFKEDQQSAVYSDVADTDEDVIVKGIDESKVVVYKTWNDCNFNEQLHDNIVNRCKYARPRKIQAGVMPLITGGYDVMGHAETGGGKTAAFLLPIMQKIIEQPAADKMTRCCPVAIVIGPTRELVLQLSDQGRKFAHGTPVSVAKAYGQYSVRENLREIRAGCDILCATPGRLKHFVNNKEIRFENLRYLVLDEADHLLESNFWEDILEIIRFEGFPDVENRQTLLFSATFSDAVQELANQILRPTKRVMVSNKQTTGHASSRVMQKFLTVSKFDKNKKIQEILEKELEETKERMTKAGENPEDAHVKRTLVFVTLKRTTDLVAGYLSTKGIRATSINGDRSQDLREKALRDFREGQCYVLVATDVCARGIDIHDLEHVVNYDLPQDATTYIHRIGRTGRLCEGTATSFVDPESDNSDLVKEIVDIVRGSQQEAPQFLIDISEGKQPECSAFSEAGPTMEEMNAGW</sequence>
<comment type="caution">
    <text evidence="10">The sequence shown here is derived from an EMBL/GenBank/DDBJ whole genome shotgun (WGS) entry which is preliminary data.</text>
</comment>
<dbReference type="Pfam" id="PF00270">
    <property type="entry name" value="DEAD"/>
    <property type="match status" value="1"/>
</dbReference>
<dbReference type="Pfam" id="PF00271">
    <property type="entry name" value="Helicase_C"/>
    <property type="match status" value="1"/>
</dbReference>
<dbReference type="GO" id="GO:0016787">
    <property type="term" value="F:hydrolase activity"/>
    <property type="evidence" value="ECO:0007669"/>
    <property type="project" value="UniProtKB-KW"/>
</dbReference>
<dbReference type="CDD" id="cd18787">
    <property type="entry name" value="SF2_C_DEAD"/>
    <property type="match status" value="1"/>
</dbReference>
<keyword evidence="6" id="KW-0175">Coiled coil</keyword>
<dbReference type="PANTHER" id="PTHR47958">
    <property type="entry name" value="ATP-DEPENDENT RNA HELICASE DBP3"/>
    <property type="match status" value="1"/>
</dbReference>
<dbReference type="GO" id="GO:0003724">
    <property type="term" value="F:RNA helicase activity"/>
    <property type="evidence" value="ECO:0007669"/>
    <property type="project" value="UniProtKB-EC"/>
</dbReference>
<dbReference type="InterPro" id="IPR027417">
    <property type="entry name" value="P-loop_NTPase"/>
</dbReference>
<feature type="domain" description="Helicase ATP-binding" evidence="8">
    <location>
        <begin position="458"/>
        <end position="639"/>
    </location>
</feature>
<feature type="compositionally biased region" description="Gly residues" evidence="7">
    <location>
        <begin position="1"/>
        <end position="21"/>
    </location>
</feature>
<dbReference type="Proteomes" id="UP001175271">
    <property type="component" value="Unassembled WGS sequence"/>
</dbReference>
<evidence type="ECO:0000256" key="4">
    <source>
        <dbReference type="ARBA" id="ARBA00022806"/>
    </source>
</evidence>
<dbReference type="PROSITE" id="PS51194">
    <property type="entry name" value="HELICASE_CTER"/>
    <property type="match status" value="1"/>
</dbReference>
<evidence type="ECO:0000259" key="9">
    <source>
        <dbReference type="PROSITE" id="PS51194"/>
    </source>
</evidence>
<evidence type="ECO:0000256" key="7">
    <source>
        <dbReference type="SAM" id="MobiDB-lite"/>
    </source>
</evidence>
<feature type="compositionally biased region" description="Gly residues" evidence="7">
    <location>
        <begin position="279"/>
        <end position="301"/>
    </location>
</feature>
<feature type="compositionally biased region" description="Gly residues" evidence="7">
    <location>
        <begin position="188"/>
        <end position="205"/>
    </location>
</feature>
<accession>A0AA39IFR5</accession>
<feature type="compositionally biased region" description="Gly residues" evidence="7">
    <location>
        <begin position="160"/>
        <end position="178"/>
    </location>
</feature>
<feature type="compositionally biased region" description="Gly residues" evidence="7">
    <location>
        <begin position="246"/>
        <end position="266"/>
    </location>
</feature>
<evidence type="ECO:0000313" key="11">
    <source>
        <dbReference type="Proteomes" id="UP001175271"/>
    </source>
</evidence>
<feature type="domain" description="Helicase C-terminal" evidence="9">
    <location>
        <begin position="673"/>
        <end position="832"/>
    </location>
</feature>
<evidence type="ECO:0000256" key="5">
    <source>
        <dbReference type="ARBA" id="ARBA00022840"/>
    </source>
</evidence>
<feature type="compositionally biased region" description="Gly residues" evidence="7">
    <location>
        <begin position="341"/>
        <end position="356"/>
    </location>
</feature>
<dbReference type="InterPro" id="IPR014001">
    <property type="entry name" value="Helicase_ATP-bd"/>
</dbReference>
<feature type="compositionally biased region" description="Gly residues" evidence="7">
    <location>
        <begin position="95"/>
        <end position="116"/>
    </location>
</feature>
<keyword evidence="11" id="KW-1185">Reference proteome</keyword>
<evidence type="ECO:0000256" key="1">
    <source>
        <dbReference type="ARBA" id="ARBA00012552"/>
    </source>
</evidence>
<feature type="compositionally biased region" description="Gly residues" evidence="7">
    <location>
        <begin position="65"/>
        <end position="81"/>
    </location>
</feature>
<evidence type="ECO:0000313" key="10">
    <source>
        <dbReference type="EMBL" id="KAK0422429.1"/>
    </source>
</evidence>
<feature type="coiled-coil region" evidence="6">
    <location>
        <begin position="664"/>
        <end position="691"/>
    </location>
</feature>
<keyword evidence="2" id="KW-0547">Nucleotide-binding</keyword>
<dbReference type="GO" id="GO:0005524">
    <property type="term" value="F:ATP binding"/>
    <property type="evidence" value="ECO:0007669"/>
    <property type="project" value="UniProtKB-KW"/>
</dbReference>
<evidence type="ECO:0000259" key="8">
    <source>
        <dbReference type="PROSITE" id="PS51192"/>
    </source>
</evidence>
<evidence type="ECO:0000256" key="6">
    <source>
        <dbReference type="SAM" id="Coils"/>
    </source>
</evidence>
<dbReference type="Gene3D" id="3.40.50.300">
    <property type="entry name" value="P-loop containing nucleotide triphosphate hydrolases"/>
    <property type="match status" value="2"/>
</dbReference>
<feature type="compositionally biased region" description="Gly residues" evidence="7">
    <location>
        <begin position="123"/>
        <end position="143"/>
    </location>
</feature>
<dbReference type="SUPFAM" id="SSF52540">
    <property type="entry name" value="P-loop containing nucleoside triphosphate hydrolases"/>
    <property type="match status" value="1"/>
</dbReference>
<evidence type="ECO:0000256" key="2">
    <source>
        <dbReference type="ARBA" id="ARBA00022741"/>
    </source>
</evidence>
<evidence type="ECO:0000256" key="3">
    <source>
        <dbReference type="ARBA" id="ARBA00022801"/>
    </source>
</evidence>
<dbReference type="SMART" id="SM00487">
    <property type="entry name" value="DEXDc"/>
    <property type="match status" value="1"/>
</dbReference>
<keyword evidence="4" id="KW-0347">Helicase</keyword>
<dbReference type="PROSITE" id="PS51192">
    <property type="entry name" value="HELICASE_ATP_BIND_1"/>
    <property type="match status" value="1"/>
</dbReference>
<proteinExistence type="predicted"/>
<feature type="compositionally biased region" description="Gly residues" evidence="7">
    <location>
        <begin position="218"/>
        <end position="239"/>
    </location>
</feature>
<dbReference type="EMBL" id="JAUCMV010000001">
    <property type="protein sequence ID" value="KAK0422429.1"/>
    <property type="molecule type" value="Genomic_DNA"/>
</dbReference>
<dbReference type="SMART" id="SM00490">
    <property type="entry name" value="HELICc"/>
    <property type="match status" value="1"/>
</dbReference>
<dbReference type="EC" id="3.6.4.13" evidence="1"/>
<dbReference type="AlphaFoldDB" id="A0AA39IFR5"/>
<keyword evidence="5" id="KW-0067">ATP-binding</keyword>
<dbReference type="InterPro" id="IPR011545">
    <property type="entry name" value="DEAD/DEAH_box_helicase_dom"/>
</dbReference>
<feature type="compositionally biased region" description="Gly residues" evidence="7">
    <location>
        <begin position="308"/>
        <end position="328"/>
    </location>
</feature>
<dbReference type="InterPro" id="IPR001650">
    <property type="entry name" value="Helicase_C-like"/>
</dbReference>
<protein>
    <recommendedName>
        <fullName evidence="1">RNA helicase</fullName>
        <ecNumber evidence="1">3.6.4.13</ecNumber>
    </recommendedName>
</protein>